<sequence length="60" mass="6649">MLLGRTIVPWAILWLWFFEDWLATGEWRGGGVHVSPDIEAEIMANSPGLSEVLHSGKEAA</sequence>
<dbReference type="STRING" id="693986.MOC_1657"/>
<organism evidence="2 3">
    <name type="scientific">Methylobacterium oryzae CBMB20</name>
    <dbReference type="NCBI Taxonomy" id="693986"/>
    <lineage>
        <taxon>Bacteria</taxon>
        <taxon>Pseudomonadati</taxon>
        <taxon>Pseudomonadota</taxon>
        <taxon>Alphaproteobacteria</taxon>
        <taxon>Hyphomicrobiales</taxon>
        <taxon>Methylobacteriaceae</taxon>
        <taxon>Methylobacterium</taxon>
    </lineage>
</organism>
<dbReference type="HOGENOM" id="CLU_2936332_0_0_5"/>
<dbReference type="Pfam" id="PF26395">
    <property type="entry name" value="E2-CBASS"/>
    <property type="match status" value="1"/>
</dbReference>
<dbReference type="Proteomes" id="UP000029492">
    <property type="component" value="Chromosome"/>
</dbReference>
<dbReference type="EMBL" id="CP003811">
    <property type="protein sequence ID" value="AIQ89412.1"/>
    <property type="molecule type" value="Genomic_DNA"/>
</dbReference>
<dbReference type="KEGG" id="mor:MOC_1657"/>
<accession>A0A089NPV5</accession>
<evidence type="ECO:0000313" key="3">
    <source>
        <dbReference type="Proteomes" id="UP000029492"/>
    </source>
</evidence>
<name>A0A089NPV5_9HYPH</name>
<evidence type="ECO:0000313" key="2">
    <source>
        <dbReference type="EMBL" id="AIQ89412.1"/>
    </source>
</evidence>
<keyword evidence="3" id="KW-1185">Reference proteome</keyword>
<evidence type="ECO:0000259" key="1">
    <source>
        <dbReference type="Pfam" id="PF26395"/>
    </source>
</evidence>
<reference evidence="2 3" key="1">
    <citation type="journal article" date="2014" name="PLoS ONE">
        <title>Genome Information of Methylobacterium oryzae, a Plant-Probiotic Methylotroph in the Phyllosphere.</title>
        <authorList>
            <person name="Kwak M.J."/>
            <person name="Jeong H."/>
            <person name="Madhaiyan M."/>
            <person name="Lee Y."/>
            <person name="Sa T.M."/>
            <person name="Oh T.K."/>
            <person name="Kim J.F."/>
        </authorList>
    </citation>
    <scope>NUCLEOTIDE SEQUENCE [LARGE SCALE GENOMIC DNA]</scope>
    <source>
        <strain evidence="2 3">CBMB20</strain>
    </source>
</reference>
<feature type="domain" description="Type II CBASS E2 protein" evidence="1">
    <location>
        <begin position="1"/>
        <end position="33"/>
    </location>
</feature>
<protein>
    <submittedName>
        <fullName evidence="2">Protein of unassigned function</fullName>
    </submittedName>
</protein>
<gene>
    <name evidence="2" type="ORF">MOC_1657</name>
</gene>
<proteinExistence type="predicted"/>
<dbReference type="AlphaFoldDB" id="A0A089NPV5"/>
<dbReference type="InterPro" id="IPR058588">
    <property type="entry name" value="E2-CBASS"/>
</dbReference>